<keyword evidence="6" id="KW-1185">Reference proteome</keyword>
<comment type="similarity">
    <text evidence="1">Belongs to the glycosyltransferase 2 family.</text>
</comment>
<sequence>MISVIMSTYNRGQKISRSVESILQQTVRDIEFIICDDCSTDDTYDTLQKIAKSDNRVKLIKNEHNMGLQKSLNRCLSQCNGDYIARMDDDDFSLPDRFETQLKFLQDHPEYSFVGSNADEVFDDHSLVTDLPSHPDEFDLIKRNPYVHPSIMMRASVIKAVGGYSEATNHLRVEDYELWMRLYKNGYKGANIKRPLVEYSKSFTNTKFLDRKNTIRLVHQYIFAFNLPIFYEYINVLTAAKLLVPAKLKRLIRLI</sequence>
<dbReference type="PANTHER" id="PTHR43685">
    <property type="entry name" value="GLYCOSYLTRANSFERASE"/>
    <property type="match status" value="1"/>
</dbReference>
<dbReference type="InterPro" id="IPR029044">
    <property type="entry name" value="Nucleotide-diphossugar_trans"/>
</dbReference>
<name>A0A0M9DC78_9LACO</name>
<dbReference type="Gene3D" id="3.90.550.10">
    <property type="entry name" value="Spore Coat Polysaccharide Biosynthesis Protein SpsA, Chain A"/>
    <property type="match status" value="1"/>
</dbReference>
<evidence type="ECO:0000256" key="3">
    <source>
        <dbReference type="ARBA" id="ARBA00022679"/>
    </source>
</evidence>
<evidence type="ECO:0000313" key="5">
    <source>
        <dbReference type="EMBL" id="KOY75852.1"/>
    </source>
</evidence>
<keyword evidence="3 5" id="KW-0808">Transferase</keyword>
<reference evidence="5 6" key="1">
    <citation type="journal article" date="2015" name="Genome Biol. Evol.">
        <title>Functionally Structured Genomes in Lactobacillus kunkeei Colonizing the Honey Crop and Food Products of Honeybees and Stingless Bees.</title>
        <authorList>
            <person name="Tamarit D."/>
            <person name="Ellegaard K.M."/>
            <person name="Wikander J."/>
            <person name="Olofsson T."/>
            <person name="Vasquez A."/>
            <person name="Andersson S.G."/>
        </authorList>
    </citation>
    <scope>NUCLEOTIDE SEQUENCE [LARGE SCALE GENOMIC DNA]</scope>
    <source>
        <strain evidence="5 6">LAko</strain>
    </source>
</reference>
<proteinExistence type="inferred from homology"/>
<dbReference type="GO" id="GO:0016757">
    <property type="term" value="F:glycosyltransferase activity"/>
    <property type="evidence" value="ECO:0007669"/>
    <property type="project" value="UniProtKB-KW"/>
</dbReference>
<organism evidence="5 6">
    <name type="scientific">Apilactobacillus kunkeei</name>
    <dbReference type="NCBI Taxonomy" id="148814"/>
    <lineage>
        <taxon>Bacteria</taxon>
        <taxon>Bacillati</taxon>
        <taxon>Bacillota</taxon>
        <taxon>Bacilli</taxon>
        <taxon>Lactobacillales</taxon>
        <taxon>Lactobacillaceae</taxon>
        <taxon>Apilactobacillus</taxon>
    </lineage>
</organism>
<dbReference type="AlphaFoldDB" id="A0A0M9DC78"/>
<feature type="domain" description="Glycosyltransferase 2-like" evidence="4">
    <location>
        <begin position="3"/>
        <end position="117"/>
    </location>
</feature>
<evidence type="ECO:0000256" key="1">
    <source>
        <dbReference type="ARBA" id="ARBA00006739"/>
    </source>
</evidence>
<dbReference type="InterPro" id="IPR001173">
    <property type="entry name" value="Glyco_trans_2-like"/>
</dbReference>
<dbReference type="Pfam" id="PF00535">
    <property type="entry name" value="Glycos_transf_2"/>
    <property type="match status" value="1"/>
</dbReference>
<dbReference type="SUPFAM" id="SSF53448">
    <property type="entry name" value="Nucleotide-diphospho-sugar transferases"/>
    <property type="match status" value="1"/>
</dbReference>
<dbReference type="PANTHER" id="PTHR43685:SF5">
    <property type="entry name" value="GLYCOSYLTRANSFERASE EPSE-RELATED"/>
    <property type="match status" value="1"/>
</dbReference>
<evidence type="ECO:0000259" key="4">
    <source>
        <dbReference type="Pfam" id="PF00535"/>
    </source>
</evidence>
<evidence type="ECO:0000256" key="2">
    <source>
        <dbReference type="ARBA" id="ARBA00022676"/>
    </source>
</evidence>
<accession>A0A0M9DC78</accession>
<dbReference type="InterPro" id="IPR050834">
    <property type="entry name" value="Glycosyltransf_2"/>
</dbReference>
<gene>
    <name evidence="5" type="ORF">RZ71_02730</name>
</gene>
<dbReference type="RefSeq" id="WP_053792086.1">
    <property type="nucleotide sequence ID" value="NZ_JXCY01000007.1"/>
</dbReference>
<dbReference type="EMBL" id="JXCY01000007">
    <property type="protein sequence ID" value="KOY75852.1"/>
    <property type="molecule type" value="Genomic_DNA"/>
</dbReference>
<dbReference type="Proteomes" id="UP000037778">
    <property type="component" value="Unassembled WGS sequence"/>
</dbReference>
<protein>
    <submittedName>
        <fullName evidence="5">Beta(1,3)galactosyltransferase</fullName>
    </submittedName>
</protein>
<keyword evidence="2 5" id="KW-0328">Glycosyltransferase</keyword>
<comment type="caution">
    <text evidence="5">The sequence shown here is derived from an EMBL/GenBank/DDBJ whole genome shotgun (WGS) entry which is preliminary data.</text>
</comment>
<dbReference type="PATRIC" id="fig|148814.8.peg.1198"/>
<evidence type="ECO:0000313" key="6">
    <source>
        <dbReference type="Proteomes" id="UP000037778"/>
    </source>
</evidence>